<dbReference type="OrthoDB" id="999432at2759"/>
<sequence>MLAKYGDNVLNDSGMKSSSNVWKILKEGGKFLKPIVRWKVGNGERIFVLNDIWLLNRCLNEWPTFLNCTGLENMYLHQLFTDSGDWDVAKLAMYFNEDLICIIREVKMDVLQADLLETIFKFFGKSISGLAYEEVLRRKEIFWWRLYKFAIPSNHFLKFRRLAEEDCCARGCLSVENYEHIVVHCKFLQEILECIRKWRFGLPVFQSLEECMLQLRGCSRLNSGLARIYCVAVFLNWKNRNLVKHGKNALPCSITAANVISLAVLKSCPTLVS</sequence>
<protein>
    <recommendedName>
        <fullName evidence="3">Reverse transcriptase zinc-binding domain-containing protein</fullName>
    </recommendedName>
</protein>
<evidence type="ECO:0008006" key="3">
    <source>
        <dbReference type="Google" id="ProtNLM"/>
    </source>
</evidence>
<comment type="caution">
    <text evidence="1">The sequence shown here is derived from an EMBL/GenBank/DDBJ whole genome shotgun (WGS) entry which is preliminary data.</text>
</comment>
<reference evidence="1" key="1">
    <citation type="journal article" date="2022" name="Front. Genet.">
        <title>Chromosome-Scale Assembly of the Dendrobium nobile Genome Provides Insights Into the Molecular Mechanism of the Biosynthesis of the Medicinal Active Ingredient of Dendrobium.</title>
        <authorList>
            <person name="Xu Q."/>
            <person name="Niu S.-C."/>
            <person name="Li K.-L."/>
            <person name="Zheng P.-J."/>
            <person name="Zhang X.-J."/>
            <person name="Jia Y."/>
            <person name="Liu Y."/>
            <person name="Niu Y.-X."/>
            <person name="Yu L.-H."/>
            <person name="Chen D.-F."/>
            <person name="Zhang G.-Q."/>
        </authorList>
    </citation>
    <scope>NUCLEOTIDE SEQUENCE</scope>
    <source>
        <tissue evidence="1">Leaf</tissue>
    </source>
</reference>
<name>A0A8T3B481_DENNO</name>
<dbReference type="EMBL" id="JAGYWB010000011">
    <property type="protein sequence ID" value="KAI0503902.1"/>
    <property type="molecule type" value="Genomic_DNA"/>
</dbReference>
<keyword evidence="2" id="KW-1185">Reference proteome</keyword>
<gene>
    <name evidence="1" type="ORF">KFK09_014846</name>
</gene>
<organism evidence="1 2">
    <name type="scientific">Dendrobium nobile</name>
    <name type="common">Orchid</name>
    <dbReference type="NCBI Taxonomy" id="94219"/>
    <lineage>
        <taxon>Eukaryota</taxon>
        <taxon>Viridiplantae</taxon>
        <taxon>Streptophyta</taxon>
        <taxon>Embryophyta</taxon>
        <taxon>Tracheophyta</taxon>
        <taxon>Spermatophyta</taxon>
        <taxon>Magnoliopsida</taxon>
        <taxon>Liliopsida</taxon>
        <taxon>Asparagales</taxon>
        <taxon>Orchidaceae</taxon>
        <taxon>Epidendroideae</taxon>
        <taxon>Malaxideae</taxon>
        <taxon>Dendrobiinae</taxon>
        <taxon>Dendrobium</taxon>
    </lineage>
</organism>
<dbReference type="AlphaFoldDB" id="A0A8T3B481"/>
<evidence type="ECO:0000313" key="1">
    <source>
        <dbReference type="EMBL" id="KAI0503902.1"/>
    </source>
</evidence>
<proteinExistence type="predicted"/>
<evidence type="ECO:0000313" key="2">
    <source>
        <dbReference type="Proteomes" id="UP000829196"/>
    </source>
</evidence>
<dbReference type="Proteomes" id="UP000829196">
    <property type="component" value="Unassembled WGS sequence"/>
</dbReference>
<accession>A0A8T3B481</accession>